<sequence>MESDKKKKRPTEVLLDISEEAFLKELEPYEYHGYSGIGEAVCGWARAAPLSCILLTRRENVQPKTEAAANPVPLSVDPALLNKEGPAGVTEPCSDPQTDSNAALKKPTALNQEEESLSDAALAAQQLDAQEEPDVDAVQDSTSPKNLEEEGTLKETPLPHLSSKSSDNKDTHSQKKRYRARNIVKNSPKPHYALVPITHLTVSIPDAQNLGSGKKSLNKRVR</sequence>
<dbReference type="EMBL" id="JAGKHQ010000020">
    <property type="protein sequence ID" value="KAG7479556.1"/>
    <property type="molecule type" value="Genomic_DNA"/>
</dbReference>
<evidence type="ECO:0000313" key="2">
    <source>
        <dbReference type="EMBL" id="KAG7479556.1"/>
    </source>
</evidence>
<proteinExistence type="predicted"/>
<organism evidence="2 3">
    <name type="scientific">Solea senegalensis</name>
    <name type="common">Senegalese sole</name>
    <dbReference type="NCBI Taxonomy" id="28829"/>
    <lineage>
        <taxon>Eukaryota</taxon>
        <taxon>Metazoa</taxon>
        <taxon>Chordata</taxon>
        <taxon>Craniata</taxon>
        <taxon>Vertebrata</taxon>
        <taxon>Euteleostomi</taxon>
        <taxon>Actinopterygii</taxon>
        <taxon>Neopterygii</taxon>
        <taxon>Teleostei</taxon>
        <taxon>Neoteleostei</taxon>
        <taxon>Acanthomorphata</taxon>
        <taxon>Carangaria</taxon>
        <taxon>Pleuronectiformes</taxon>
        <taxon>Pleuronectoidei</taxon>
        <taxon>Soleidae</taxon>
        <taxon>Solea</taxon>
    </lineage>
</organism>
<evidence type="ECO:0000256" key="1">
    <source>
        <dbReference type="SAM" id="MobiDB-lite"/>
    </source>
</evidence>
<gene>
    <name evidence="2" type="ORF">JOB18_028317</name>
</gene>
<name>A0AAV6Q0U6_SOLSE</name>
<keyword evidence="3" id="KW-1185">Reference proteome</keyword>
<feature type="region of interest" description="Disordered" evidence="1">
    <location>
        <begin position="128"/>
        <end position="190"/>
    </location>
</feature>
<dbReference type="Proteomes" id="UP000693946">
    <property type="component" value="Linkage Group LG8"/>
</dbReference>
<reference evidence="2 3" key="1">
    <citation type="journal article" date="2021" name="Sci. Rep.">
        <title>Chromosome anchoring in Senegalese sole (Solea senegalensis) reveals sex-associated markers and genome rearrangements in flatfish.</title>
        <authorList>
            <person name="Guerrero-Cozar I."/>
            <person name="Gomez-Garrido J."/>
            <person name="Berbel C."/>
            <person name="Martinez-Blanch J.F."/>
            <person name="Alioto T."/>
            <person name="Claros M.G."/>
            <person name="Gagnaire P.A."/>
            <person name="Manchado M."/>
        </authorList>
    </citation>
    <scope>NUCLEOTIDE SEQUENCE [LARGE SCALE GENOMIC DNA]</scope>
    <source>
        <strain evidence="2">Sse05_10M</strain>
    </source>
</reference>
<comment type="caution">
    <text evidence="2">The sequence shown here is derived from an EMBL/GenBank/DDBJ whole genome shotgun (WGS) entry which is preliminary data.</text>
</comment>
<accession>A0AAV6Q0U6</accession>
<protein>
    <submittedName>
        <fullName evidence="2">Uncharacterized protein</fullName>
    </submittedName>
</protein>
<feature type="region of interest" description="Disordered" evidence="1">
    <location>
        <begin position="63"/>
        <end position="102"/>
    </location>
</feature>
<evidence type="ECO:0000313" key="3">
    <source>
        <dbReference type="Proteomes" id="UP000693946"/>
    </source>
</evidence>
<dbReference type="AlphaFoldDB" id="A0AAV6Q0U6"/>